<dbReference type="GO" id="GO:0008168">
    <property type="term" value="F:methyltransferase activity"/>
    <property type="evidence" value="ECO:0007669"/>
    <property type="project" value="UniProtKB-KW"/>
</dbReference>
<dbReference type="SUPFAM" id="SSF52540">
    <property type="entry name" value="P-loop containing nucleoside triphosphate hydrolases"/>
    <property type="match status" value="2"/>
</dbReference>
<dbReference type="PROSITE" id="PS50102">
    <property type="entry name" value="RRM"/>
    <property type="match status" value="1"/>
</dbReference>
<evidence type="ECO:0000259" key="12">
    <source>
        <dbReference type="PROSITE" id="PS50102"/>
    </source>
</evidence>
<keyword evidence="3" id="KW-0808">Transferase</keyword>
<keyword evidence="9" id="KW-0539">Nucleus</keyword>
<feature type="region of interest" description="Disordered" evidence="11">
    <location>
        <begin position="230"/>
        <end position="251"/>
    </location>
</feature>
<dbReference type="EMBL" id="LJBN01000131">
    <property type="protein sequence ID" value="OOQ86957.1"/>
    <property type="molecule type" value="Genomic_DNA"/>
</dbReference>
<dbReference type="PROSITE" id="PS00518">
    <property type="entry name" value="ZF_RING_1"/>
    <property type="match status" value="1"/>
</dbReference>
<dbReference type="Pfam" id="PF00076">
    <property type="entry name" value="RRM_1"/>
    <property type="match status" value="1"/>
</dbReference>
<gene>
    <name evidence="13" type="ORF">PEBR_19326</name>
</gene>
<evidence type="ECO:0000313" key="13">
    <source>
        <dbReference type="EMBL" id="OOQ86957.1"/>
    </source>
</evidence>
<name>A0A1S9RN62_PENBI</name>
<dbReference type="InterPro" id="IPR035979">
    <property type="entry name" value="RBD_domain_sf"/>
</dbReference>
<dbReference type="InterPro" id="IPR001525">
    <property type="entry name" value="C5_MeTfrase"/>
</dbReference>
<dbReference type="Gene3D" id="3.40.50.300">
    <property type="entry name" value="P-loop containing nucleotide triphosphate hydrolases"/>
    <property type="match status" value="1"/>
</dbReference>
<proteinExistence type="predicted"/>
<evidence type="ECO:0000256" key="9">
    <source>
        <dbReference type="ARBA" id="ARBA00023242"/>
    </source>
</evidence>
<feature type="region of interest" description="Disordered" evidence="11">
    <location>
        <begin position="371"/>
        <end position="413"/>
    </location>
</feature>
<dbReference type="PANTHER" id="PTHR45735:SF2">
    <property type="entry name" value="CLEAVAGE STIMULATION FACTOR SUBUNIT 2"/>
    <property type="match status" value="1"/>
</dbReference>
<feature type="compositionally biased region" description="Polar residues" evidence="11">
    <location>
        <begin position="1810"/>
        <end position="1824"/>
    </location>
</feature>
<dbReference type="Gene3D" id="1.25.40.630">
    <property type="match status" value="1"/>
</dbReference>
<evidence type="ECO:0000256" key="3">
    <source>
        <dbReference type="ARBA" id="ARBA00022679"/>
    </source>
</evidence>
<dbReference type="FunFam" id="3.30.70.330:FF:000219">
    <property type="entry name" value="Putative polyadenylation factor subunit CstF64"/>
    <property type="match status" value="1"/>
</dbReference>
<sequence length="2649" mass="293218">MAPDRSGKSVFLGNIPYNLTEEQVKDILSTAGTVTKFRLMMNPETGKPKGYGFADFADADAAASAVRNLNDYEIMGRKIRVDWPHNNEKDSVPADYSQQTQPMEQDSVPQMQQIPGAAPLPPLPPGVDVPPHLDCPNAISQTLASLPPNQLLDVLTQMKSLAVADPVRATELLRQAPQLAYAIFQALLLMNLVDYQLLGSLVEQTAQTQAAPQAAPQYQQYGMPGQVGTPPVAVGPFAPPPPQAAAPPQVPGQDELLQQVLSMPQSAIDALPPMERSQIMLLRQQLMQGDQFGGKLNKTGLPFSPELGLSFFRTIFPRFSAPIKDFSENYPRGPRPPVPSFRSARDTTCPIFDIHLHLQLLDTKMSDTDCVPSREISPEEIEEIPVTSTSDANSDGSQVKKPNSSSNIPEVQRAQVDEKNRYLALNLPPMYSLEEIYSDFAAKAMSLGFGEVLKHIGDRPLRVATVCSGTESPIMAMELLQTGLGADQSFKFSHIFSCEIVPFKQAYIERNFQPPLLFRDLLELGKDQAHTAYGSLEKIPGDLDILIAGTACVDFSSMNNKRKLLSEEGESSSTFNALLRYSRKYRPRLVVMENVSKAPWDKFIEIWADIDYHAAYVILDSKQYYIPQTRTRGYLIAIDKHRLDGASTGSANVDLNEFGSSLKDCMKQLARQASSPAGMFLLPETDRRLEQIRKDLATRLEASSSRAEVSWEKYQIRHADFRVQAEIGDQRPISRSQAGILGGTPPDFYWRSYVNSQVERVWETLDMKFLEAVTRGIDFNYKERWIDLSQGVDRGNESTSSSGVAGCLTPSGMPFVTSRGGPLSGLEALSLQGLPLDRIILTSESQRDLQDLAGNAMTSTAVCATMITALILGYGLLDEDADKPADARVPVDEDSTKFAYLNEDGDILVRVDTEDSPSSFDQYDRLLQDGAASARFCICEGQSVVKDNLNDCILCGHRACGSCAGNPTHVYRSLASPNFWRSSPVEFIAFLKGVLPMRLMLSGLSVADFDKFLARFPTDPSPKPQVPQDSRRSTDKKTKGELSAAVVKGQGLKRGSPGGDNTTTTANIGADLARRDLVETVKSALAEDVRFYDIERSDIWTVIYEGEHSSMQLQIRPDGLQWLYFAKAPRRSPAQCLVREIFGKPIARMTPTPGTLLNGSWQIAAPLSTRFSLTFSGDGAQVPAYQAAIGITKMPMPEMEVWTQVRVGGDDDDVDKLDADIRGVYTYLPDCGTALASLYKKEATTGCQAVYLFLDPSKIGHPDEDSCVFSFEHSRLTGYSRRITIAELSHHWRATAVTAEPTTVNAFYRGWCAAPAATTLQPFEADSIVYRSLQPGYTVYLGGNDCHHSYTSLVSLVAPAKSLNLSQALLPKLAPPTSSASWQAVALGKSSSEMRDVAWAVQKIASRTEFQDWNMIAVGAERSSNDDTFCPTCDPPVPGIIWGRDKEGRVIPYEDPRGAATYERAAKSKPAPFILLRRVDEAGNAELRFALNIQSLAHQAYGRLVNRGNHSSIEFQWRLVGNTNDWGRTSHPRFTLLNNEQDVAHQQPPNFKLDLRQDQLRSLSWMISQEADHISPFMEEETEEALLPLMSWRAEVKVTMPKVVRGGVLCDEVGYGKTAIILGLIDAQYHQDSLRLQQTPQVAGQIATKATLLVLPFNVFKQWAGEIEKFLKGRYKVLCIPNSGKLAKISVRAMREADIILVSWTALKSADYYKVMRYFTGTPKAPVNAGRDFDSWFKDAEKSLRQVVQVLQERGPEGFLTDVWARRLELKRTQANSTYVPSRRLRGAAFVAAQAQALAATETGKLETDTPGQSLWSSHASASQAPGRDGPCPSPTNPSANPFVQPPNDVCPPAGTRGSQSVAPDDDSSDESDGNFDLQGEEEDDAEKPVRKKAKRARSSKDPDKTKNKKKKGPWDDREGFNIPAPTGRRNPSLEDMTYLPLHAFSFNRIVVDEYTYSREYRTLPTLALISRSKWILSGTPALGEFADVKDIARHLGIHLGIDNDGDMPTSNSRLKIARRDQTALETFEMHQPPRSMAWYENRRRHAQAFLDRFARQNPVDVSSLVMETHLVMSDLLPKEETIYQALYSHFVADEGRLRKITRSDALSTTLNVLLKSESPTEALLRCVTTAGMLPYPWNVENCTKRIGALQKVRDERWGRLTSLAKMTFLVLEKAQARKNKDWKALLRDLDCDPGCEDHEHFVDIVGDGETVDSIRALLEDVWARTNIWSHGDSYDELQEKVEEKLRGARPSKAQETQLKKLYVDEPAESQPSPDDGAESGNKKSATNRQPVLVSEEDYQARLRAWQTETVLNKDLVCNIIKTIIQIVECSREVRFFTVMRSLQSEQSRNCDKCLESSDSKGRDGMTVVRTCGHHLCQDCMAVVNEPAAKKRICAVGGCNATACISEQVNVRSVEEASAGQESSKLNSMVDIINKIPAEEKAVLFVQFEDAISYASRALADAGISHCVAKSGRATAITDFVNQKAKSLPQQQEEDTAMAEGDGLDLDDQENGGQKKRKRGSTKASAPKVLILRLGSEMAAGLNLQLANHILFLSPLLASSQHEYDSGMTQAIGRCRRFGQKLTVHTYHFLTRRTADVNVLQERTGTVVVQRGATALQVPPSEVQPSDERCEGDTLEFASVSMPNPMEYE</sequence>
<dbReference type="Pfam" id="PF00145">
    <property type="entry name" value="DNA_methylase"/>
    <property type="match status" value="1"/>
</dbReference>
<dbReference type="Gene3D" id="3.30.70.330">
    <property type="match status" value="1"/>
</dbReference>
<dbReference type="InterPro" id="IPR012677">
    <property type="entry name" value="Nucleotide-bd_a/b_plait_sf"/>
</dbReference>
<keyword evidence="6" id="KW-0863">Zinc-finger</keyword>
<dbReference type="InterPro" id="IPR038192">
    <property type="entry name" value="CSTF_C_sf"/>
</dbReference>
<evidence type="ECO:0000256" key="5">
    <source>
        <dbReference type="ARBA" id="ARBA00022741"/>
    </source>
</evidence>
<evidence type="ECO:0000256" key="6">
    <source>
        <dbReference type="ARBA" id="ARBA00022771"/>
    </source>
</evidence>
<evidence type="ECO:0000256" key="2">
    <source>
        <dbReference type="ARBA" id="ARBA00022603"/>
    </source>
</evidence>
<dbReference type="InterPro" id="IPR000504">
    <property type="entry name" value="RRM_dom"/>
</dbReference>
<comment type="caution">
    <text evidence="13">The sequence shown here is derived from an EMBL/GenBank/DDBJ whole genome shotgun (WGS) entry which is preliminary data.</text>
</comment>
<feature type="compositionally biased region" description="Basic and acidic residues" evidence="11">
    <location>
        <begin position="1029"/>
        <end position="1040"/>
    </location>
</feature>
<dbReference type="SMART" id="SM00360">
    <property type="entry name" value="RRM"/>
    <property type="match status" value="1"/>
</dbReference>
<comment type="subcellular location">
    <subcellularLocation>
        <location evidence="1">Nucleus</location>
    </subcellularLocation>
</comment>
<dbReference type="InterPro" id="IPR038718">
    <property type="entry name" value="SNF2-like_sf"/>
</dbReference>
<dbReference type="InterPro" id="IPR026896">
    <property type="entry name" value="CSTF_C"/>
</dbReference>
<dbReference type="Gene3D" id="1.10.20.70">
    <property type="entry name" value="Transcription termination and cleavage factor, C-terminal domain"/>
    <property type="match status" value="1"/>
</dbReference>
<evidence type="ECO:0000256" key="1">
    <source>
        <dbReference type="ARBA" id="ARBA00004123"/>
    </source>
</evidence>
<dbReference type="GO" id="GO:0005847">
    <property type="term" value="C:mRNA cleavage and polyadenylation specificity factor complex"/>
    <property type="evidence" value="ECO:0007669"/>
    <property type="project" value="TreeGrafter"/>
</dbReference>
<evidence type="ECO:0000256" key="4">
    <source>
        <dbReference type="ARBA" id="ARBA00022723"/>
    </source>
</evidence>
<dbReference type="InterPro" id="IPR025742">
    <property type="entry name" value="CSTF2_hinge"/>
</dbReference>
<feature type="compositionally biased region" description="Acidic residues" evidence="11">
    <location>
        <begin position="1864"/>
        <end position="1886"/>
    </location>
</feature>
<feature type="region of interest" description="Disordered" evidence="11">
    <location>
        <begin position="1803"/>
        <end position="1932"/>
    </location>
</feature>
<dbReference type="Pfam" id="PF14327">
    <property type="entry name" value="CSTF2_hinge"/>
    <property type="match status" value="1"/>
</dbReference>
<keyword evidence="10" id="KW-0694">RNA-binding</keyword>
<dbReference type="GO" id="GO:0032259">
    <property type="term" value="P:methylation"/>
    <property type="evidence" value="ECO:0007669"/>
    <property type="project" value="UniProtKB-KW"/>
</dbReference>
<keyword evidence="7" id="KW-0862">Zinc</keyword>
<feature type="compositionally biased region" description="Acidic residues" evidence="11">
    <location>
        <begin position="2492"/>
        <end position="2510"/>
    </location>
</feature>
<dbReference type="InterPro" id="IPR014001">
    <property type="entry name" value="Helicase_ATP-bd"/>
</dbReference>
<feature type="domain" description="RRM" evidence="12">
    <location>
        <begin position="8"/>
        <end position="86"/>
    </location>
</feature>
<dbReference type="InterPro" id="IPR017907">
    <property type="entry name" value="Znf_RING_CS"/>
</dbReference>
<feature type="region of interest" description="Disordered" evidence="11">
    <location>
        <begin position="2486"/>
        <end position="2522"/>
    </location>
</feature>
<accession>A0A1S9RN62</accession>
<feature type="compositionally biased region" description="Pro residues" evidence="11">
    <location>
        <begin position="237"/>
        <end position="250"/>
    </location>
</feature>
<feature type="compositionally biased region" description="Polar residues" evidence="11">
    <location>
        <begin position="391"/>
        <end position="409"/>
    </location>
</feature>
<evidence type="ECO:0000256" key="11">
    <source>
        <dbReference type="SAM" id="MobiDB-lite"/>
    </source>
</evidence>
<dbReference type="GO" id="GO:0008270">
    <property type="term" value="F:zinc ion binding"/>
    <property type="evidence" value="ECO:0007669"/>
    <property type="project" value="UniProtKB-KW"/>
</dbReference>
<organism evidence="13 14">
    <name type="scientific">Penicillium brasilianum</name>
    <dbReference type="NCBI Taxonomy" id="104259"/>
    <lineage>
        <taxon>Eukaryota</taxon>
        <taxon>Fungi</taxon>
        <taxon>Dikarya</taxon>
        <taxon>Ascomycota</taxon>
        <taxon>Pezizomycotina</taxon>
        <taxon>Eurotiomycetes</taxon>
        <taxon>Eurotiomycetidae</taxon>
        <taxon>Eurotiales</taxon>
        <taxon>Aspergillaceae</taxon>
        <taxon>Penicillium</taxon>
    </lineage>
</organism>
<dbReference type="GO" id="GO:0031124">
    <property type="term" value="P:mRNA 3'-end processing"/>
    <property type="evidence" value="ECO:0007669"/>
    <property type="project" value="InterPro"/>
</dbReference>
<dbReference type="Gene3D" id="3.40.50.150">
    <property type="entry name" value="Vaccinia Virus protein VP39"/>
    <property type="match status" value="1"/>
</dbReference>
<dbReference type="InterPro" id="IPR000330">
    <property type="entry name" value="SNF2_N"/>
</dbReference>
<dbReference type="Gene3D" id="3.40.50.10810">
    <property type="entry name" value="Tandem AAA-ATPase domain"/>
    <property type="match status" value="1"/>
</dbReference>
<keyword evidence="8" id="KW-0067">ATP-binding</keyword>
<protein>
    <recommendedName>
        <fullName evidence="12">RRM domain-containing protein</fullName>
    </recommendedName>
</protein>
<dbReference type="InterPro" id="IPR029063">
    <property type="entry name" value="SAM-dependent_MTases_sf"/>
</dbReference>
<keyword evidence="5" id="KW-0547">Nucleotide-binding</keyword>
<evidence type="ECO:0000256" key="8">
    <source>
        <dbReference type="ARBA" id="ARBA00022840"/>
    </source>
</evidence>
<feature type="region of interest" description="Disordered" evidence="11">
    <location>
        <begin position="2246"/>
        <end position="2291"/>
    </location>
</feature>
<dbReference type="GO" id="GO:0003729">
    <property type="term" value="F:mRNA binding"/>
    <property type="evidence" value="ECO:0007669"/>
    <property type="project" value="TreeGrafter"/>
</dbReference>
<dbReference type="Pfam" id="PF00176">
    <property type="entry name" value="SNF2-rel_dom"/>
    <property type="match status" value="1"/>
</dbReference>
<keyword evidence="2" id="KW-0489">Methyltransferase</keyword>
<dbReference type="InterPro" id="IPR027417">
    <property type="entry name" value="P-loop_NTPase"/>
</dbReference>
<evidence type="ECO:0000313" key="14">
    <source>
        <dbReference type="Proteomes" id="UP000190744"/>
    </source>
</evidence>
<evidence type="ECO:0000256" key="7">
    <source>
        <dbReference type="ARBA" id="ARBA00022833"/>
    </source>
</evidence>
<reference evidence="14" key="1">
    <citation type="submission" date="2015-09" db="EMBL/GenBank/DDBJ databases">
        <authorList>
            <person name="Fill T.P."/>
            <person name="Baretta J.F."/>
            <person name="de Almeida L.G."/>
            <person name="Rocha M."/>
            <person name="de Souza D.H."/>
            <person name="Malavazi I."/>
            <person name="Cerdeira L.T."/>
            <person name="Hong H."/>
            <person name="Samborskyy M."/>
            <person name="de Vasconcelos A.T."/>
            <person name="Leadlay P."/>
            <person name="Rodrigues-Filho E."/>
        </authorList>
    </citation>
    <scope>NUCLEOTIDE SEQUENCE [LARGE SCALE GENOMIC DNA]</scope>
    <source>
        <strain evidence="14">LaBioMMi 136</strain>
    </source>
</reference>
<dbReference type="GO" id="GO:0005524">
    <property type="term" value="F:ATP binding"/>
    <property type="evidence" value="ECO:0007669"/>
    <property type="project" value="InterPro"/>
</dbReference>
<evidence type="ECO:0000256" key="10">
    <source>
        <dbReference type="PROSITE-ProRule" id="PRU00176"/>
    </source>
</evidence>
<dbReference type="Proteomes" id="UP000190744">
    <property type="component" value="Unassembled WGS sequence"/>
</dbReference>
<dbReference type="SUPFAM" id="SSF53335">
    <property type="entry name" value="S-adenosyl-L-methionine-dependent methyltransferases"/>
    <property type="match status" value="1"/>
</dbReference>
<feature type="region of interest" description="Disordered" evidence="11">
    <location>
        <begin position="1018"/>
        <end position="1042"/>
    </location>
</feature>
<keyword evidence="4" id="KW-0479">Metal-binding</keyword>
<dbReference type="SMART" id="SM00487">
    <property type="entry name" value="DEXDc"/>
    <property type="match status" value="1"/>
</dbReference>
<dbReference type="Pfam" id="PF14304">
    <property type="entry name" value="CSTF_C"/>
    <property type="match status" value="1"/>
</dbReference>
<dbReference type="PANTHER" id="PTHR45735">
    <property type="entry name" value="CLEAVAGE STIMULATION FACTOR SUBUNIT 2"/>
    <property type="match status" value="1"/>
</dbReference>
<dbReference type="SUPFAM" id="SSF54928">
    <property type="entry name" value="RNA-binding domain, RBD"/>
    <property type="match status" value="1"/>
</dbReference>